<reference evidence="2" key="1">
    <citation type="submission" date="2018-06" db="EMBL/GenBank/DDBJ databases">
        <authorList>
            <person name="Helene L.C."/>
            <person name="Dall'Agnol R."/>
            <person name="Delamuta J.R."/>
            <person name="Hungria M."/>
        </authorList>
    </citation>
    <scope>NUCLEOTIDE SEQUENCE [LARGE SCALE GENOMIC DNA]</scope>
    <source>
        <strain evidence="2">AC99b</strain>
    </source>
</reference>
<name>A0A330I0D0_9HYPH</name>
<protein>
    <submittedName>
        <fullName evidence="1">Uncharacterized protein</fullName>
    </submittedName>
</protein>
<keyword evidence="2" id="KW-1185">Reference proteome</keyword>
<proteinExistence type="predicted"/>
<comment type="caution">
    <text evidence="1">The sequence shown here is derived from an EMBL/GenBank/DDBJ whole genome shotgun (WGS) entry which is preliminary data.</text>
</comment>
<organism evidence="1 2">
    <name type="scientific">Mesorhizobium hawassense</name>
    <dbReference type="NCBI Taxonomy" id="1209954"/>
    <lineage>
        <taxon>Bacteria</taxon>
        <taxon>Pseudomonadati</taxon>
        <taxon>Pseudomonadota</taxon>
        <taxon>Alphaproteobacteria</taxon>
        <taxon>Hyphomicrobiales</taxon>
        <taxon>Phyllobacteriaceae</taxon>
        <taxon>Mesorhizobium</taxon>
    </lineage>
</organism>
<sequence length="211" mass="23668">METSMNFSQMLLVALSAWCFLGIGSAEAQTLFTLSVVSKGTFKFDQAYPIGPFGKLPFNFHGVRPPNPRKGETINYFVFKPSEDVIASMKSMSKDRLFSTIEPCSWGIDKTLSERAQMIGGELRSILGRTDLLPYLKRKGLIESDGYIYVPIDANLRNYVRSGTEYGYEWVQEAGRKKQLCLHIGVGRMGYGAFASQPINVSRLANFVFFD</sequence>
<evidence type="ECO:0000313" key="1">
    <source>
        <dbReference type="EMBL" id="RAZ90447.1"/>
    </source>
</evidence>
<reference evidence="1 2" key="2">
    <citation type="submission" date="2018-07" db="EMBL/GenBank/DDBJ databases">
        <title>Diversity of Mesorhizobium strains in Brazil.</title>
        <authorList>
            <person name="Helene L.C.F."/>
            <person name="Dall'Agnol R."/>
            <person name="Delamuta J.R.M."/>
            <person name="Hungria M."/>
        </authorList>
    </citation>
    <scope>NUCLEOTIDE SEQUENCE [LARGE SCALE GENOMIC DNA]</scope>
    <source>
        <strain evidence="1 2">AC99b</strain>
    </source>
</reference>
<dbReference type="EMBL" id="QMBP01000005">
    <property type="protein sequence ID" value="RAZ90447.1"/>
    <property type="molecule type" value="Genomic_DNA"/>
</dbReference>
<dbReference type="Proteomes" id="UP000251558">
    <property type="component" value="Unassembled WGS sequence"/>
</dbReference>
<evidence type="ECO:0000313" key="2">
    <source>
        <dbReference type="Proteomes" id="UP000251558"/>
    </source>
</evidence>
<accession>A0A330I0D0</accession>
<dbReference type="AlphaFoldDB" id="A0A330I0D0"/>
<gene>
    <name evidence="1" type="ORF">DPM33_13060</name>
</gene>